<evidence type="ECO:0000313" key="2">
    <source>
        <dbReference type="EMBL" id="GAA0926045.1"/>
    </source>
</evidence>
<name>A0ABP3ZUB9_9ACTN</name>
<sequence length="70" mass="7665">MIVQSTGDTRSVYGGAVALHRALPASRMVTLRNVRRHGLYGMYPNRCVTEAVNAYLASGVLPKTNLTCER</sequence>
<feature type="domain" description="Peptidase S33 tripeptidyl aminopeptidase-like C-terminal" evidence="1">
    <location>
        <begin position="1"/>
        <end position="68"/>
    </location>
</feature>
<reference evidence="3" key="1">
    <citation type="journal article" date="2019" name="Int. J. Syst. Evol. Microbiol.">
        <title>The Global Catalogue of Microorganisms (GCM) 10K type strain sequencing project: providing services to taxonomists for standard genome sequencing and annotation.</title>
        <authorList>
            <consortium name="The Broad Institute Genomics Platform"/>
            <consortium name="The Broad Institute Genome Sequencing Center for Infectious Disease"/>
            <person name="Wu L."/>
            <person name="Ma J."/>
        </authorList>
    </citation>
    <scope>NUCLEOTIDE SEQUENCE [LARGE SCALE GENOMIC DNA]</scope>
    <source>
        <strain evidence="3">JCM 11136</strain>
    </source>
</reference>
<organism evidence="2 3">
    <name type="scientific">Nonomuraea longicatena</name>
    <dbReference type="NCBI Taxonomy" id="83682"/>
    <lineage>
        <taxon>Bacteria</taxon>
        <taxon>Bacillati</taxon>
        <taxon>Actinomycetota</taxon>
        <taxon>Actinomycetes</taxon>
        <taxon>Streptosporangiales</taxon>
        <taxon>Streptosporangiaceae</taxon>
        <taxon>Nonomuraea</taxon>
    </lineage>
</organism>
<accession>A0ABP3ZUB9</accession>
<gene>
    <name evidence="2" type="ORF">GCM10009560_27830</name>
</gene>
<protein>
    <recommendedName>
        <fullName evidence="1">Peptidase S33 tripeptidyl aminopeptidase-like C-terminal domain-containing protein</fullName>
    </recommendedName>
</protein>
<comment type="caution">
    <text evidence="2">The sequence shown here is derived from an EMBL/GenBank/DDBJ whole genome shotgun (WGS) entry which is preliminary data.</text>
</comment>
<dbReference type="Pfam" id="PF08386">
    <property type="entry name" value="Abhydrolase_4"/>
    <property type="match status" value="1"/>
</dbReference>
<dbReference type="InterPro" id="IPR013595">
    <property type="entry name" value="Pept_S33_TAP-like_C"/>
</dbReference>
<evidence type="ECO:0000313" key="3">
    <source>
        <dbReference type="Proteomes" id="UP001501578"/>
    </source>
</evidence>
<keyword evidence="3" id="KW-1185">Reference proteome</keyword>
<evidence type="ECO:0000259" key="1">
    <source>
        <dbReference type="Pfam" id="PF08386"/>
    </source>
</evidence>
<dbReference type="Proteomes" id="UP001501578">
    <property type="component" value="Unassembled WGS sequence"/>
</dbReference>
<proteinExistence type="predicted"/>
<dbReference type="EMBL" id="BAAAHQ010000011">
    <property type="protein sequence ID" value="GAA0926045.1"/>
    <property type="molecule type" value="Genomic_DNA"/>
</dbReference>